<proteinExistence type="predicted"/>
<evidence type="ECO:0008006" key="5">
    <source>
        <dbReference type="Google" id="ProtNLM"/>
    </source>
</evidence>
<name>A0A212UGL0_9BACT</name>
<keyword evidence="4" id="KW-1185">Reference proteome</keyword>
<protein>
    <recommendedName>
        <fullName evidence="5">DUF4834 domain-containing protein</fullName>
    </recommendedName>
</protein>
<dbReference type="Proteomes" id="UP000198131">
    <property type="component" value="Unassembled WGS sequence"/>
</dbReference>
<evidence type="ECO:0000313" key="4">
    <source>
        <dbReference type="Proteomes" id="UP000198131"/>
    </source>
</evidence>
<reference evidence="4" key="1">
    <citation type="submission" date="2017-06" db="EMBL/GenBank/DDBJ databases">
        <authorList>
            <person name="Varghese N."/>
            <person name="Submissions S."/>
        </authorList>
    </citation>
    <scope>NUCLEOTIDE SEQUENCE [LARGE SCALE GENOMIC DNA]</scope>
    <source>
        <strain evidence="4">DSM 11116</strain>
    </source>
</reference>
<dbReference type="RefSeq" id="WP_088845379.1">
    <property type="nucleotide sequence ID" value="NZ_FYEW01000003.1"/>
</dbReference>
<gene>
    <name evidence="3" type="ORF">SAMN06265337_3983</name>
</gene>
<evidence type="ECO:0000256" key="2">
    <source>
        <dbReference type="SAM" id="Phobius"/>
    </source>
</evidence>
<dbReference type="AlphaFoldDB" id="A0A212UGL0"/>
<dbReference type="OrthoDB" id="840298at2"/>
<keyword evidence="2" id="KW-0812">Transmembrane</keyword>
<keyword evidence="2" id="KW-1133">Transmembrane helix</keyword>
<sequence>MATFLLILLVLFFVARFILPIVLRMVVGNFVKKQARRYGQAAGGNSFGAPFEPARPQSTAASSGEVHVDYVPPREKPQKPKEFKGGDYVDFEEVK</sequence>
<evidence type="ECO:0000313" key="3">
    <source>
        <dbReference type="EMBL" id="SNC77399.1"/>
    </source>
</evidence>
<dbReference type="EMBL" id="FYEW01000003">
    <property type="protein sequence ID" value="SNC77399.1"/>
    <property type="molecule type" value="Genomic_DNA"/>
</dbReference>
<dbReference type="Pfam" id="PF16118">
    <property type="entry name" value="DUF4834"/>
    <property type="match status" value="1"/>
</dbReference>
<feature type="transmembrane region" description="Helical" evidence="2">
    <location>
        <begin position="6"/>
        <end position="27"/>
    </location>
</feature>
<accession>A0A212UGL0</accession>
<evidence type="ECO:0000256" key="1">
    <source>
        <dbReference type="SAM" id="MobiDB-lite"/>
    </source>
</evidence>
<feature type="region of interest" description="Disordered" evidence="1">
    <location>
        <begin position="47"/>
        <end position="95"/>
    </location>
</feature>
<keyword evidence="2" id="KW-0472">Membrane</keyword>
<organism evidence="3 4">
    <name type="scientific">Hymenobacter gelipurpurascens</name>
    <dbReference type="NCBI Taxonomy" id="89968"/>
    <lineage>
        <taxon>Bacteria</taxon>
        <taxon>Pseudomonadati</taxon>
        <taxon>Bacteroidota</taxon>
        <taxon>Cytophagia</taxon>
        <taxon>Cytophagales</taxon>
        <taxon>Hymenobacteraceae</taxon>
        <taxon>Hymenobacter</taxon>
    </lineage>
</organism>
<dbReference type="InterPro" id="IPR032272">
    <property type="entry name" value="DUF4834"/>
</dbReference>
<feature type="compositionally biased region" description="Basic and acidic residues" evidence="1">
    <location>
        <begin position="66"/>
        <end position="95"/>
    </location>
</feature>